<dbReference type="Proteomes" id="UP000789375">
    <property type="component" value="Unassembled WGS sequence"/>
</dbReference>
<keyword evidence="1" id="KW-0812">Transmembrane</keyword>
<dbReference type="Pfam" id="PF00067">
    <property type="entry name" value="p450"/>
    <property type="match status" value="1"/>
</dbReference>
<name>A0A9N9A1B6_FUNMO</name>
<proteinExistence type="predicted"/>
<reference evidence="2" key="1">
    <citation type="submission" date="2021-06" db="EMBL/GenBank/DDBJ databases">
        <authorList>
            <person name="Kallberg Y."/>
            <person name="Tangrot J."/>
            <person name="Rosling A."/>
        </authorList>
    </citation>
    <scope>NUCLEOTIDE SEQUENCE</scope>
    <source>
        <strain evidence="2">87-6 pot B 2015</strain>
    </source>
</reference>
<evidence type="ECO:0000313" key="3">
    <source>
        <dbReference type="Proteomes" id="UP000789375"/>
    </source>
</evidence>
<dbReference type="AlphaFoldDB" id="A0A9N9A1B6"/>
<dbReference type="GO" id="GO:0004497">
    <property type="term" value="F:monooxygenase activity"/>
    <property type="evidence" value="ECO:0007669"/>
    <property type="project" value="InterPro"/>
</dbReference>
<dbReference type="GO" id="GO:0005506">
    <property type="term" value="F:iron ion binding"/>
    <property type="evidence" value="ECO:0007669"/>
    <property type="project" value="InterPro"/>
</dbReference>
<sequence length="467" mass="54056">MALILGDFIWVNVFTALVVVYIVKYYYSWYTRENPIPGPFPLPLIGNLHQLGLDMGKGAVKLQKEFGDMFEIYLGPTRAIFISRAELTEKIYNPTLKNNEFSLRTPSNPGLEELHLTETGITFNRDLNAWKFNRRILNLTVMSPKFMRESVKFTNQICDELEKYWSTINPNNKIDFARWTSCLAADIIVTTSTGTKGYSMADYINSLPNSIKVKISENILGESLKFIESMYMFISCVMFYFSFPPFVRKFVPVIKTMYHKYRDNNIWLNAELDRIICNRKREIQSAPSDQPIENNVLNLLITLNTEMDTNKITGIDYSRPLTNIEISCTLKEIFDAGMDTTRNVMCYIMFYINKYPQVKDKLIQEYESIYGDLSKKLDVTYESLDKLVYTEAVINEVTRLIPPLPVFMRAATFDTEIGGYKIKKETTVILTKFEINLADPEAPLKLSYHGIQHCDELYMYINQKSNA</sequence>
<dbReference type="PANTHER" id="PTHR24301">
    <property type="entry name" value="THROMBOXANE-A SYNTHASE"/>
    <property type="match status" value="1"/>
</dbReference>
<dbReference type="InterPro" id="IPR001128">
    <property type="entry name" value="Cyt_P450"/>
</dbReference>
<dbReference type="PANTHER" id="PTHR24301:SF2">
    <property type="entry name" value="THROMBOXANE-A SYNTHASE"/>
    <property type="match status" value="1"/>
</dbReference>
<dbReference type="GO" id="GO:0016705">
    <property type="term" value="F:oxidoreductase activity, acting on paired donors, with incorporation or reduction of molecular oxygen"/>
    <property type="evidence" value="ECO:0007669"/>
    <property type="project" value="InterPro"/>
</dbReference>
<keyword evidence="3" id="KW-1185">Reference proteome</keyword>
<keyword evidence="1" id="KW-1133">Transmembrane helix</keyword>
<dbReference type="InterPro" id="IPR036396">
    <property type="entry name" value="Cyt_P450_sf"/>
</dbReference>
<dbReference type="SUPFAM" id="SSF48264">
    <property type="entry name" value="Cytochrome P450"/>
    <property type="match status" value="1"/>
</dbReference>
<evidence type="ECO:0000313" key="2">
    <source>
        <dbReference type="EMBL" id="CAG8514174.1"/>
    </source>
</evidence>
<dbReference type="PRINTS" id="PR00463">
    <property type="entry name" value="EP450I"/>
</dbReference>
<accession>A0A9N9A1B6</accession>
<protein>
    <submittedName>
        <fullName evidence="2">9622_t:CDS:1</fullName>
    </submittedName>
</protein>
<dbReference type="GO" id="GO:0020037">
    <property type="term" value="F:heme binding"/>
    <property type="evidence" value="ECO:0007669"/>
    <property type="project" value="InterPro"/>
</dbReference>
<dbReference type="Gene3D" id="1.10.630.10">
    <property type="entry name" value="Cytochrome P450"/>
    <property type="match status" value="1"/>
</dbReference>
<gene>
    <name evidence="2" type="ORF">FMOSSE_LOCUS4697</name>
</gene>
<comment type="caution">
    <text evidence="2">The sequence shown here is derived from an EMBL/GenBank/DDBJ whole genome shotgun (WGS) entry which is preliminary data.</text>
</comment>
<dbReference type="InterPro" id="IPR002401">
    <property type="entry name" value="Cyt_P450_E_grp-I"/>
</dbReference>
<feature type="transmembrane region" description="Helical" evidence="1">
    <location>
        <begin position="6"/>
        <end position="27"/>
    </location>
</feature>
<keyword evidence="1" id="KW-0472">Membrane</keyword>
<organism evidence="2 3">
    <name type="scientific">Funneliformis mosseae</name>
    <name type="common">Endomycorrhizal fungus</name>
    <name type="synonym">Glomus mosseae</name>
    <dbReference type="NCBI Taxonomy" id="27381"/>
    <lineage>
        <taxon>Eukaryota</taxon>
        <taxon>Fungi</taxon>
        <taxon>Fungi incertae sedis</taxon>
        <taxon>Mucoromycota</taxon>
        <taxon>Glomeromycotina</taxon>
        <taxon>Glomeromycetes</taxon>
        <taxon>Glomerales</taxon>
        <taxon>Glomeraceae</taxon>
        <taxon>Funneliformis</taxon>
    </lineage>
</organism>
<evidence type="ECO:0000256" key="1">
    <source>
        <dbReference type="SAM" id="Phobius"/>
    </source>
</evidence>
<dbReference type="EMBL" id="CAJVPP010000812">
    <property type="protein sequence ID" value="CAG8514174.1"/>
    <property type="molecule type" value="Genomic_DNA"/>
</dbReference>